<dbReference type="GO" id="GO:0005886">
    <property type="term" value="C:plasma membrane"/>
    <property type="evidence" value="ECO:0007669"/>
    <property type="project" value="UniProtKB-SubCell"/>
</dbReference>
<feature type="transmembrane region" description="Helical" evidence="7">
    <location>
        <begin position="135"/>
        <end position="153"/>
    </location>
</feature>
<feature type="transmembrane region" description="Helical" evidence="7">
    <location>
        <begin position="314"/>
        <end position="333"/>
    </location>
</feature>
<evidence type="ECO:0000256" key="7">
    <source>
        <dbReference type="SAM" id="Phobius"/>
    </source>
</evidence>
<keyword evidence="4 7" id="KW-0812">Transmembrane</keyword>
<feature type="transmembrane region" description="Helical" evidence="7">
    <location>
        <begin position="417"/>
        <end position="436"/>
    </location>
</feature>
<evidence type="ECO:0000313" key="8">
    <source>
        <dbReference type="EMBL" id="PRR81560.1"/>
    </source>
</evidence>
<name>A0A2T0BCD0_9CLOT</name>
<dbReference type="GO" id="GO:0042910">
    <property type="term" value="F:xenobiotic transmembrane transporter activity"/>
    <property type="evidence" value="ECO:0007669"/>
    <property type="project" value="InterPro"/>
</dbReference>
<dbReference type="EMBL" id="PVXQ01000027">
    <property type="protein sequence ID" value="PRR81560.1"/>
    <property type="molecule type" value="Genomic_DNA"/>
</dbReference>
<protein>
    <submittedName>
        <fullName evidence="8">Multidrug export protein MepA</fullName>
    </submittedName>
</protein>
<evidence type="ECO:0000313" key="9">
    <source>
        <dbReference type="Proteomes" id="UP000239471"/>
    </source>
</evidence>
<feature type="transmembrane region" description="Helical" evidence="7">
    <location>
        <begin position="353"/>
        <end position="373"/>
    </location>
</feature>
<sequence length="457" mass="49200">MERSNSLTEGRIFSKLLKFAIPFLLASLLQALYGATDLFVVGQFSDSAGVSSVAIGSQVMQTITGIVLGITTGGTVLIAQYVGAKKDKDIAQTIGTMIFTFSVISVVLTAIMVLLTGNITNLLNTPTEAIKYTQQYIFICSCGIPFIFGYNAVSGILRGMGDSKTPLIFIAIACMINICVDFVLVGVFNMGAPGAAIATILAQAISLLLSVIFLKKKSFKLEFNRSYIRMDYIKASILFKLGLPIALQDGLINISFLVITAVINTMGLTASAAVGVVEKIIVFTMLPTIAFASAIAAMTAQNMGAGKPDRAKKCLYAGIGYSLIFGIGFYAYSQLSPTSLTALFSNDTAVIQMAALYLKSYSIDCILVCFVFCMNSFFVGCSHSMFPMIHSLIATFIIRIPIAFYLSKLSGTTLYEIGFASPLATFVSMVMCILYMNSKKWKINKLSQPVIMIEVAT</sequence>
<dbReference type="PANTHER" id="PTHR43549">
    <property type="entry name" value="MULTIDRUG RESISTANCE PROTEIN YPNP-RELATED"/>
    <property type="match status" value="1"/>
</dbReference>
<dbReference type="OrthoDB" id="9776324at2"/>
<dbReference type="CDD" id="cd13138">
    <property type="entry name" value="MATE_yoeA_like"/>
    <property type="match status" value="1"/>
</dbReference>
<evidence type="ECO:0000256" key="1">
    <source>
        <dbReference type="ARBA" id="ARBA00004651"/>
    </source>
</evidence>
<dbReference type="RefSeq" id="WP_106060336.1">
    <property type="nucleotide sequence ID" value="NZ_PVXQ01000027.1"/>
</dbReference>
<feature type="transmembrane region" description="Helical" evidence="7">
    <location>
        <begin position="94"/>
        <end position="115"/>
    </location>
</feature>
<dbReference type="PIRSF" id="PIRSF006603">
    <property type="entry name" value="DinF"/>
    <property type="match status" value="1"/>
</dbReference>
<dbReference type="Proteomes" id="UP000239471">
    <property type="component" value="Unassembled WGS sequence"/>
</dbReference>
<keyword evidence="3" id="KW-1003">Cell membrane</keyword>
<feature type="transmembrane region" description="Helical" evidence="7">
    <location>
        <begin position="280"/>
        <end position="302"/>
    </location>
</feature>
<accession>A0A2T0BCD0</accession>
<feature type="transmembrane region" description="Helical" evidence="7">
    <location>
        <begin position="165"/>
        <end position="188"/>
    </location>
</feature>
<evidence type="ECO:0000256" key="6">
    <source>
        <dbReference type="ARBA" id="ARBA00023136"/>
    </source>
</evidence>
<evidence type="ECO:0000256" key="3">
    <source>
        <dbReference type="ARBA" id="ARBA00022475"/>
    </source>
</evidence>
<proteinExistence type="predicted"/>
<keyword evidence="5 7" id="KW-1133">Transmembrane helix</keyword>
<feature type="transmembrane region" description="Helical" evidence="7">
    <location>
        <begin position="194"/>
        <end position="214"/>
    </location>
</feature>
<evidence type="ECO:0000256" key="2">
    <source>
        <dbReference type="ARBA" id="ARBA00022448"/>
    </source>
</evidence>
<dbReference type="NCBIfam" id="TIGR00797">
    <property type="entry name" value="matE"/>
    <property type="match status" value="1"/>
</dbReference>
<dbReference type="InterPro" id="IPR048279">
    <property type="entry name" value="MdtK-like"/>
</dbReference>
<dbReference type="AlphaFoldDB" id="A0A2T0BCD0"/>
<reference evidence="8 9" key="1">
    <citation type="submission" date="2018-03" db="EMBL/GenBank/DDBJ databases">
        <title>Genome sequence of Clostridium vincentii DSM 10228.</title>
        <authorList>
            <person name="Poehlein A."/>
            <person name="Daniel R."/>
        </authorList>
    </citation>
    <scope>NUCLEOTIDE SEQUENCE [LARGE SCALE GENOMIC DNA]</scope>
    <source>
        <strain evidence="8 9">DSM 10228</strain>
    </source>
</reference>
<feature type="transmembrane region" description="Helical" evidence="7">
    <location>
        <begin position="58"/>
        <end position="82"/>
    </location>
</feature>
<keyword evidence="9" id="KW-1185">Reference proteome</keyword>
<comment type="subcellular location">
    <subcellularLocation>
        <location evidence="1">Cell membrane</location>
        <topology evidence="1">Multi-pass membrane protein</topology>
    </subcellularLocation>
</comment>
<comment type="caution">
    <text evidence="8">The sequence shown here is derived from an EMBL/GenBank/DDBJ whole genome shotgun (WGS) entry which is preliminary data.</text>
</comment>
<feature type="transmembrane region" description="Helical" evidence="7">
    <location>
        <begin position="385"/>
        <end position="405"/>
    </location>
</feature>
<dbReference type="PANTHER" id="PTHR43549:SF3">
    <property type="entry name" value="MULTIDRUG RESISTANCE PROTEIN YPNP-RELATED"/>
    <property type="match status" value="1"/>
</dbReference>
<evidence type="ECO:0000256" key="5">
    <source>
        <dbReference type="ARBA" id="ARBA00022989"/>
    </source>
</evidence>
<dbReference type="InterPro" id="IPR002528">
    <property type="entry name" value="MATE_fam"/>
</dbReference>
<dbReference type="InterPro" id="IPR052031">
    <property type="entry name" value="Membrane_Transporter-Flippase"/>
</dbReference>
<keyword evidence="2" id="KW-0813">Transport</keyword>
<gene>
    <name evidence="8" type="primary">mepA_2</name>
    <name evidence="8" type="ORF">CLVI_23960</name>
</gene>
<dbReference type="Pfam" id="PF01554">
    <property type="entry name" value="MatE"/>
    <property type="match status" value="2"/>
</dbReference>
<dbReference type="GO" id="GO:0015297">
    <property type="term" value="F:antiporter activity"/>
    <property type="evidence" value="ECO:0007669"/>
    <property type="project" value="InterPro"/>
</dbReference>
<evidence type="ECO:0000256" key="4">
    <source>
        <dbReference type="ARBA" id="ARBA00022692"/>
    </source>
</evidence>
<organism evidence="8 9">
    <name type="scientific">Clostridium vincentii</name>
    <dbReference type="NCBI Taxonomy" id="52704"/>
    <lineage>
        <taxon>Bacteria</taxon>
        <taxon>Bacillati</taxon>
        <taxon>Bacillota</taxon>
        <taxon>Clostridia</taxon>
        <taxon>Eubacteriales</taxon>
        <taxon>Clostridiaceae</taxon>
        <taxon>Clostridium</taxon>
    </lineage>
</organism>
<keyword evidence="6 7" id="KW-0472">Membrane</keyword>